<name>A0A3M7T1X2_BRAPC</name>
<evidence type="ECO:0000313" key="2">
    <source>
        <dbReference type="Proteomes" id="UP000276133"/>
    </source>
</evidence>
<protein>
    <submittedName>
        <fullName evidence="1">Uncharacterized protein</fullName>
    </submittedName>
</protein>
<comment type="caution">
    <text evidence="1">The sequence shown here is derived from an EMBL/GenBank/DDBJ whole genome shotgun (WGS) entry which is preliminary data.</text>
</comment>
<sequence length="185" mass="22126">MRIFYYNRSDCLFNNPSISCKMLFEIIIKFSDKQGTKYQFIHYIELIIDKKRTSETTKGKLNLNFNRLVLSDLMQFLQKKETVGHHYKNHPLHRIHSHHNHRNHHIHRSMEGLIYIKFLLINKSCILLNLSSLRVCFRGLTKQLRSDTIHLTTWLFHLAFYLLFVPDPRFAVLYPIDEKVVSLLT</sequence>
<dbReference type="AlphaFoldDB" id="A0A3M7T1X2"/>
<keyword evidence="2" id="KW-1185">Reference proteome</keyword>
<proteinExistence type="predicted"/>
<accession>A0A3M7T1X2</accession>
<dbReference type="Proteomes" id="UP000276133">
    <property type="component" value="Unassembled WGS sequence"/>
</dbReference>
<dbReference type="EMBL" id="REGN01000426">
    <property type="protein sequence ID" value="RNA42002.1"/>
    <property type="molecule type" value="Genomic_DNA"/>
</dbReference>
<organism evidence="1 2">
    <name type="scientific">Brachionus plicatilis</name>
    <name type="common">Marine rotifer</name>
    <name type="synonym">Brachionus muelleri</name>
    <dbReference type="NCBI Taxonomy" id="10195"/>
    <lineage>
        <taxon>Eukaryota</taxon>
        <taxon>Metazoa</taxon>
        <taxon>Spiralia</taxon>
        <taxon>Gnathifera</taxon>
        <taxon>Rotifera</taxon>
        <taxon>Eurotatoria</taxon>
        <taxon>Monogononta</taxon>
        <taxon>Pseudotrocha</taxon>
        <taxon>Ploima</taxon>
        <taxon>Brachionidae</taxon>
        <taxon>Brachionus</taxon>
    </lineage>
</organism>
<evidence type="ECO:0000313" key="1">
    <source>
        <dbReference type="EMBL" id="RNA42002.1"/>
    </source>
</evidence>
<gene>
    <name evidence="1" type="ORF">BpHYR1_017403</name>
</gene>
<reference evidence="1 2" key="1">
    <citation type="journal article" date="2018" name="Sci. Rep.">
        <title>Genomic signatures of local adaptation to the degree of environmental predictability in rotifers.</title>
        <authorList>
            <person name="Franch-Gras L."/>
            <person name="Hahn C."/>
            <person name="Garcia-Roger E.M."/>
            <person name="Carmona M.J."/>
            <person name="Serra M."/>
            <person name="Gomez A."/>
        </authorList>
    </citation>
    <scope>NUCLEOTIDE SEQUENCE [LARGE SCALE GENOMIC DNA]</scope>
    <source>
        <strain evidence="1">HYR1</strain>
    </source>
</reference>